<evidence type="ECO:0000313" key="2">
    <source>
        <dbReference type="EMBL" id="TWI96350.1"/>
    </source>
</evidence>
<dbReference type="OrthoDB" id="793488at2"/>
<dbReference type="Gene3D" id="1.20.1600.10">
    <property type="entry name" value="Outer membrane efflux proteins (OEP)"/>
    <property type="match status" value="1"/>
</dbReference>
<protein>
    <submittedName>
        <fullName evidence="2">Outer membrane efflux protein</fullName>
    </submittedName>
</protein>
<proteinExistence type="predicted"/>
<sequence length="228" mass="25936">MYTKIKTLILSIFALLLFSASNIYAQETMFQDLSYPYLEKLIAAAKANYPQVKVMQNQVNIARSTFHQSNFIWLDGFSASYIYSPQSSINITQPTIFNGYQLVATLNLGSLFEKPYTIHNAREAVKIAEENQKQYELTLEAQVKRFYFAYIEAQAELRSKANAVADATTAVTQLKHTFEKGETSFQIYNEALTNLYNQNSFRLQAELAVFTAKTNLEELLGAKLESIK</sequence>
<feature type="signal peptide" evidence="1">
    <location>
        <begin position="1"/>
        <end position="25"/>
    </location>
</feature>
<dbReference type="Proteomes" id="UP000317010">
    <property type="component" value="Unassembled WGS sequence"/>
</dbReference>
<comment type="caution">
    <text evidence="2">The sequence shown here is derived from an EMBL/GenBank/DDBJ whole genome shotgun (WGS) entry which is preliminary data.</text>
</comment>
<dbReference type="EMBL" id="VLLI01000013">
    <property type="protein sequence ID" value="TWI96350.1"/>
    <property type="molecule type" value="Genomic_DNA"/>
</dbReference>
<keyword evidence="3" id="KW-1185">Reference proteome</keyword>
<dbReference type="GO" id="GO:0015562">
    <property type="term" value="F:efflux transmembrane transporter activity"/>
    <property type="evidence" value="ECO:0007669"/>
    <property type="project" value="InterPro"/>
</dbReference>
<dbReference type="SUPFAM" id="SSF56954">
    <property type="entry name" value="Outer membrane efflux proteins (OEP)"/>
    <property type="match status" value="1"/>
</dbReference>
<evidence type="ECO:0000256" key="1">
    <source>
        <dbReference type="SAM" id="SignalP"/>
    </source>
</evidence>
<keyword evidence="1" id="KW-0732">Signal</keyword>
<feature type="chain" id="PRO_5021754020" evidence="1">
    <location>
        <begin position="26"/>
        <end position="228"/>
    </location>
</feature>
<reference evidence="2 3" key="1">
    <citation type="submission" date="2019-07" db="EMBL/GenBank/DDBJ databases">
        <title>Genomic Encyclopedia of Archaeal and Bacterial Type Strains, Phase II (KMG-II): from individual species to whole genera.</title>
        <authorList>
            <person name="Goeker M."/>
        </authorList>
    </citation>
    <scope>NUCLEOTIDE SEQUENCE [LARGE SCALE GENOMIC DNA]</scope>
    <source>
        <strain evidence="2 3">ATCC BAA-1854</strain>
    </source>
</reference>
<evidence type="ECO:0000313" key="3">
    <source>
        <dbReference type="Proteomes" id="UP000317010"/>
    </source>
</evidence>
<dbReference type="AlphaFoldDB" id="A0A562TU75"/>
<gene>
    <name evidence="2" type="ORF">JN11_04084</name>
</gene>
<dbReference type="RefSeq" id="WP_144915467.1">
    <property type="nucleotide sequence ID" value="NZ_VLLI01000013.1"/>
</dbReference>
<name>A0A562TU75_9SPHI</name>
<organism evidence="2 3">
    <name type="scientific">Mucilaginibacter frigoritolerans</name>
    <dbReference type="NCBI Taxonomy" id="652788"/>
    <lineage>
        <taxon>Bacteria</taxon>
        <taxon>Pseudomonadati</taxon>
        <taxon>Bacteroidota</taxon>
        <taxon>Sphingobacteriia</taxon>
        <taxon>Sphingobacteriales</taxon>
        <taxon>Sphingobacteriaceae</taxon>
        <taxon>Mucilaginibacter</taxon>
    </lineage>
</organism>
<accession>A0A562TU75</accession>